<evidence type="ECO:0000313" key="3">
    <source>
        <dbReference type="Proteomes" id="UP000660024"/>
    </source>
</evidence>
<protein>
    <submittedName>
        <fullName evidence="2">Helix-turn-helix transcriptional regulator</fullName>
    </submittedName>
</protein>
<organism evidence="2 3">
    <name type="scientific">Pedobacter segetis</name>
    <dbReference type="NCBI Taxonomy" id="2793069"/>
    <lineage>
        <taxon>Bacteria</taxon>
        <taxon>Pseudomonadati</taxon>
        <taxon>Bacteroidota</taxon>
        <taxon>Sphingobacteriia</taxon>
        <taxon>Sphingobacteriales</taxon>
        <taxon>Sphingobacteriaceae</taxon>
        <taxon>Pedobacter</taxon>
    </lineage>
</organism>
<accession>A0ABS1BH66</accession>
<dbReference type="SUPFAM" id="SSF47413">
    <property type="entry name" value="lambda repressor-like DNA-binding domains"/>
    <property type="match status" value="1"/>
</dbReference>
<dbReference type="SMART" id="SM00530">
    <property type="entry name" value="HTH_XRE"/>
    <property type="match status" value="1"/>
</dbReference>
<dbReference type="CDD" id="cd00093">
    <property type="entry name" value="HTH_XRE"/>
    <property type="match status" value="1"/>
</dbReference>
<proteinExistence type="predicted"/>
<evidence type="ECO:0000313" key="2">
    <source>
        <dbReference type="EMBL" id="MBK0382195.1"/>
    </source>
</evidence>
<dbReference type="RefSeq" id="WP_200584978.1">
    <property type="nucleotide sequence ID" value="NZ_JAEHFY010000005.1"/>
</dbReference>
<evidence type="ECO:0000259" key="1">
    <source>
        <dbReference type="PROSITE" id="PS50943"/>
    </source>
</evidence>
<feature type="domain" description="HTH cro/C1-type" evidence="1">
    <location>
        <begin position="38"/>
        <end position="83"/>
    </location>
</feature>
<reference evidence="2 3" key="1">
    <citation type="submission" date="2020-12" db="EMBL/GenBank/DDBJ databases">
        <title>Bacterial novel species Pedobacter sp. SD-b isolated from soil.</title>
        <authorList>
            <person name="Jung H.-Y."/>
        </authorList>
    </citation>
    <scope>NUCLEOTIDE SEQUENCE [LARGE SCALE GENOMIC DNA]</scope>
    <source>
        <strain evidence="2 3">SD-b</strain>
    </source>
</reference>
<name>A0ABS1BH66_9SPHI</name>
<gene>
    <name evidence="2" type="ORF">I5M32_04410</name>
</gene>
<dbReference type="Pfam" id="PF01381">
    <property type="entry name" value="HTH_3"/>
    <property type="match status" value="1"/>
</dbReference>
<dbReference type="InterPro" id="IPR001387">
    <property type="entry name" value="Cro/C1-type_HTH"/>
</dbReference>
<dbReference type="PROSITE" id="PS50943">
    <property type="entry name" value="HTH_CROC1"/>
    <property type="match status" value="1"/>
</dbReference>
<dbReference type="EMBL" id="JAEHFY010000005">
    <property type="protein sequence ID" value="MBK0382195.1"/>
    <property type="molecule type" value="Genomic_DNA"/>
</dbReference>
<sequence>METKSWKKIKNDIYGIKGTDRRDELERDFESFKIGLLLRKAREDKHLTQSELAELVSRKREYISRIENNGSNLTLKTLFDIVEKGLGGKVNISIEL</sequence>
<keyword evidence="3" id="KW-1185">Reference proteome</keyword>
<dbReference type="Proteomes" id="UP000660024">
    <property type="component" value="Unassembled WGS sequence"/>
</dbReference>
<comment type="caution">
    <text evidence="2">The sequence shown here is derived from an EMBL/GenBank/DDBJ whole genome shotgun (WGS) entry which is preliminary data.</text>
</comment>
<dbReference type="Gene3D" id="1.10.260.40">
    <property type="entry name" value="lambda repressor-like DNA-binding domains"/>
    <property type="match status" value="1"/>
</dbReference>
<dbReference type="InterPro" id="IPR010982">
    <property type="entry name" value="Lambda_DNA-bd_dom_sf"/>
</dbReference>